<dbReference type="PANTHER" id="PTHR12128:SF19">
    <property type="entry name" value="5-DEHYDRO-4-DEOXYGLUCARATE DEHYDRATASE 2-RELATED"/>
    <property type="match status" value="1"/>
</dbReference>
<dbReference type="PIRSF" id="PIRSF001365">
    <property type="entry name" value="DHDPS"/>
    <property type="match status" value="1"/>
</dbReference>
<feature type="active site" description="Schiff-base intermediate with substrate" evidence="7">
    <location>
        <position position="162"/>
    </location>
</feature>
<dbReference type="EMBL" id="PGFF01000001">
    <property type="protein sequence ID" value="PJJ73660.1"/>
    <property type="molecule type" value="Genomic_DNA"/>
</dbReference>
<dbReference type="RefSeq" id="WP_170028508.1">
    <property type="nucleotide sequence ID" value="NZ_PGFF01000001.1"/>
</dbReference>
<dbReference type="AlphaFoldDB" id="A0A2M9CP36"/>
<comment type="similarity">
    <text evidence="3 5 6">Belongs to the DapA family.</text>
</comment>
<evidence type="ECO:0000256" key="4">
    <source>
        <dbReference type="ARBA" id="ARBA00023239"/>
    </source>
</evidence>
<dbReference type="SUPFAM" id="SSF51569">
    <property type="entry name" value="Aldolase"/>
    <property type="match status" value="1"/>
</dbReference>
<name>A0A2M9CP36_9MICO</name>
<dbReference type="Pfam" id="PF00701">
    <property type="entry name" value="DHDPS"/>
    <property type="match status" value="1"/>
</dbReference>
<dbReference type="HAMAP" id="MF_00694">
    <property type="entry name" value="KDGDH"/>
    <property type="match status" value="1"/>
</dbReference>
<proteinExistence type="inferred from homology"/>
<organism evidence="9 10">
    <name type="scientific">Diaminobutyricimonas aerilata</name>
    <dbReference type="NCBI Taxonomy" id="1162967"/>
    <lineage>
        <taxon>Bacteria</taxon>
        <taxon>Bacillati</taxon>
        <taxon>Actinomycetota</taxon>
        <taxon>Actinomycetes</taxon>
        <taxon>Micrococcales</taxon>
        <taxon>Microbacteriaceae</taxon>
        <taxon>Diaminobutyricimonas</taxon>
    </lineage>
</organism>
<dbReference type="PANTHER" id="PTHR12128">
    <property type="entry name" value="DIHYDRODIPICOLINATE SYNTHASE"/>
    <property type="match status" value="1"/>
</dbReference>
<evidence type="ECO:0000256" key="6">
    <source>
        <dbReference type="PIRNR" id="PIRNR001365"/>
    </source>
</evidence>
<keyword evidence="4 5" id="KW-0456">Lyase</keyword>
<feature type="active site" description="Proton donor/acceptor" evidence="7">
    <location>
        <position position="137"/>
    </location>
</feature>
<dbReference type="Gene3D" id="3.20.20.70">
    <property type="entry name" value="Aldolase class I"/>
    <property type="match status" value="1"/>
</dbReference>
<dbReference type="GO" id="GO:0047448">
    <property type="term" value="F:5-dehydro-4-deoxyglucarate dehydratase activity"/>
    <property type="evidence" value="ECO:0007669"/>
    <property type="project" value="UniProtKB-UniRule"/>
</dbReference>
<evidence type="ECO:0000256" key="2">
    <source>
        <dbReference type="ARBA" id="ARBA00004983"/>
    </source>
</evidence>
<dbReference type="NCBIfam" id="NF002958">
    <property type="entry name" value="PRK03620.1"/>
    <property type="match status" value="1"/>
</dbReference>
<evidence type="ECO:0000313" key="9">
    <source>
        <dbReference type="EMBL" id="PJJ73660.1"/>
    </source>
</evidence>
<dbReference type="Proteomes" id="UP000228758">
    <property type="component" value="Unassembled WGS sequence"/>
</dbReference>
<comment type="pathway">
    <text evidence="2 5">Carbohydrate acid metabolism; D-glucarate degradation; 2,5-dioxopentanoate from D-glucarate: step 2/2.</text>
</comment>
<evidence type="ECO:0000313" key="10">
    <source>
        <dbReference type="Proteomes" id="UP000228758"/>
    </source>
</evidence>
<reference evidence="9 10" key="1">
    <citation type="submission" date="2017-11" db="EMBL/GenBank/DDBJ databases">
        <title>Genomic Encyclopedia of Archaeal and Bacterial Type Strains, Phase II (KMG-II): From Individual Species to Whole Genera.</title>
        <authorList>
            <person name="Goeker M."/>
        </authorList>
    </citation>
    <scope>NUCLEOTIDE SEQUENCE [LARGE SCALE GENOMIC DNA]</scope>
    <source>
        <strain evidence="9 10">DSM 27393</strain>
    </source>
</reference>
<evidence type="ECO:0000256" key="1">
    <source>
        <dbReference type="ARBA" id="ARBA00001446"/>
    </source>
</evidence>
<accession>A0A2M9CP36</accession>
<gene>
    <name evidence="9" type="ORF">CLV46_3255</name>
</gene>
<dbReference type="GO" id="GO:0042838">
    <property type="term" value="P:D-glucarate catabolic process"/>
    <property type="evidence" value="ECO:0007669"/>
    <property type="project" value="UniProtKB-UniRule"/>
</dbReference>
<sequence>MSELTFADGVLFFPVTAFDAAGRLDLETTRSHVAAGVTAGPGGVFAACGTGEFHALSLAEFTAVVAASIEATAGRVPVIAGAGGPLGHAIGCARAASEAGADGLLLLPPYLVQGPQTGIVRYVEAVLAETDLPVIVYHRGGSTLTAATAEHLLSLPGVAGIKDGVGDIAVAQQIVLAGQRTGRTDLRFFNGLLTAELSQAAYKAIGMPLYSSAVFAMAPDIATAFYRAYRADDADTQRRLLDGFYRPLVALRDETPGFAVSLIKAGLRLAGVPVGSVRAPLVDPTAAQEQRLADILAAGRSLIAA</sequence>
<feature type="binding site" evidence="8">
    <location>
        <position position="50"/>
    </location>
    <ligand>
        <name>pyruvate</name>
        <dbReference type="ChEBI" id="CHEBI:15361"/>
    </ligand>
</feature>
<comment type="caution">
    <text evidence="9">The sequence shown here is derived from an EMBL/GenBank/DDBJ whole genome shotgun (WGS) entry which is preliminary data.</text>
</comment>
<dbReference type="InterPro" id="IPR013785">
    <property type="entry name" value="Aldolase_TIM"/>
</dbReference>
<dbReference type="EC" id="4.2.1.41" evidence="5"/>
<evidence type="ECO:0000256" key="3">
    <source>
        <dbReference type="ARBA" id="ARBA00007592"/>
    </source>
</evidence>
<dbReference type="InterPro" id="IPR002220">
    <property type="entry name" value="DapA-like"/>
</dbReference>
<evidence type="ECO:0000256" key="8">
    <source>
        <dbReference type="PIRSR" id="PIRSR001365-2"/>
    </source>
</evidence>
<protein>
    <recommendedName>
        <fullName evidence="5">Probable 5-dehydro-4-deoxyglucarate dehydratase</fullName>
        <ecNumber evidence="5">4.2.1.41</ecNumber>
    </recommendedName>
    <alternativeName>
        <fullName evidence="5">5-keto-4-deoxy-glucarate dehydratase</fullName>
        <shortName evidence="5">KDGDH</shortName>
    </alternativeName>
</protein>
<dbReference type="UniPathway" id="UPA00564">
    <property type="reaction ID" value="UER00628"/>
</dbReference>
<dbReference type="SMART" id="SM01130">
    <property type="entry name" value="DHDPS"/>
    <property type="match status" value="1"/>
</dbReference>
<evidence type="ECO:0000256" key="7">
    <source>
        <dbReference type="PIRSR" id="PIRSR001365-1"/>
    </source>
</evidence>
<evidence type="ECO:0000256" key="5">
    <source>
        <dbReference type="HAMAP-Rule" id="MF_00694"/>
    </source>
</evidence>
<dbReference type="InterPro" id="IPR017655">
    <property type="entry name" value="Dehydro-deoxyglucarate_dehyd"/>
</dbReference>
<comment type="catalytic activity">
    <reaction evidence="1 5">
        <text>5-dehydro-4-deoxy-D-glucarate + H(+) = 2,5-dioxopentanoate + CO2 + H2O</text>
        <dbReference type="Rhea" id="RHEA:24608"/>
        <dbReference type="ChEBI" id="CHEBI:15377"/>
        <dbReference type="ChEBI" id="CHEBI:15378"/>
        <dbReference type="ChEBI" id="CHEBI:16526"/>
        <dbReference type="ChEBI" id="CHEBI:42819"/>
        <dbReference type="ChEBI" id="CHEBI:58136"/>
        <dbReference type="EC" id="4.2.1.41"/>
    </reaction>
</comment>
<dbReference type="GO" id="GO:0008840">
    <property type="term" value="F:4-hydroxy-tetrahydrodipicolinate synthase activity"/>
    <property type="evidence" value="ECO:0007669"/>
    <property type="project" value="TreeGrafter"/>
</dbReference>
<keyword evidence="10" id="KW-1185">Reference proteome</keyword>